<evidence type="ECO:0000313" key="2">
    <source>
        <dbReference type="Proteomes" id="UP001057402"/>
    </source>
</evidence>
<evidence type="ECO:0000313" key="1">
    <source>
        <dbReference type="EMBL" id="KAI4311108.1"/>
    </source>
</evidence>
<comment type="caution">
    <text evidence="1">The sequence shown here is derived from an EMBL/GenBank/DDBJ whole genome shotgun (WGS) entry which is preliminary data.</text>
</comment>
<protein>
    <submittedName>
        <fullName evidence="1">Uncharacterized protein</fullName>
    </submittedName>
</protein>
<reference evidence="2" key="1">
    <citation type="journal article" date="2023" name="Front. Plant Sci.">
        <title>Chromosomal-level genome assembly of Melastoma candidum provides insights into trichome evolution.</title>
        <authorList>
            <person name="Zhong Y."/>
            <person name="Wu W."/>
            <person name="Sun C."/>
            <person name="Zou P."/>
            <person name="Liu Y."/>
            <person name="Dai S."/>
            <person name="Zhou R."/>
        </authorList>
    </citation>
    <scope>NUCLEOTIDE SEQUENCE [LARGE SCALE GENOMIC DNA]</scope>
</reference>
<proteinExistence type="predicted"/>
<name>A0ACB9LJC4_9MYRT</name>
<sequence length="148" mass="16286">MELTLSTSRFTMTLSLLVSSIKVVVPTWCLFLLTSVIELSFMCLNKLGPGRRTSSLCLIPPPAVTANFLICCSWTGYGSPVDLARSSRGMSLDLLCLRYKQPLLRSKLNPSSDTNAVESKQPGGGRRVLDELESTIFNRTPHHGRSIL</sequence>
<gene>
    <name evidence="1" type="ORF">MLD38_036032</name>
</gene>
<accession>A0ACB9LJC4</accession>
<organism evidence="1 2">
    <name type="scientific">Melastoma candidum</name>
    <dbReference type="NCBI Taxonomy" id="119954"/>
    <lineage>
        <taxon>Eukaryota</taxon>
        <taxon>Viridiplantae</taxon>
        <taxon>Streptophyta</taxon>
        <taxon>Embryophyta</taxon>
        <taxon>Tracheophyta</taxon>
        <taxon>Spermatophyta</taxon>
        <taxon>Magnoliopsida</taxon>
        <taxon>eudicotyledons</taxon>
        <taxon>Gunneridae</taxon>
        <taxon>Pentapetalae</taxon>
        <taxon>rosids</taxon>
        <taxon>malvids</taxon>
        <taxon>Myrtales</taxon>
        <taxon>Melastomataceae</taxon>
        <taxon>Melastomatoideae</taxon>
        <taxon>Melastomateae</taxon>
        <taxon>Melastoma</taxon>
    </lineage>
</organism>
<dbReference type="Proteomes" id="UP001057402">
    <property type="component" value="Chromosome 11"/>
</dbReference>
<dbReference type="EMBL" id="CM042890">
    <property type="protein sequence ID" value="KAI4311108.1"/>
    <property type="molecule type" value="Genomic_DNA"/>
</dbReference>
<keyword evidence="2" id="KW-1185">Reference proteome</keyword>